<name>A0A0K9NRZ6_ZOSMR</name>
<proteinExistence type="predicted"/>
<reference evidence="2" key="1">
    <citation type="journal article" date="2016" name="Nature">
        <title>The genome of the seagrass Zostera marina reveals angiosperm adaptation to the sea.</title>
        <authorList>
            <person name="Olsen J.L."/>
            <person name="Rouze P."/>
            <person name="Verhelst B."/>
            <person name="Lin Y.-C."/>
            <person name="Bayer T."/>
            <person name="Collen J."/>
            <person name="Dattolo E."/>
            <person name="De Paoli E."/>
            <person name="Dittami S."/>
            <person name="Maumus F."/>
            <person name="Michel G."/>
            <person name="Kersting A."/>
            <person name="Lauritano C."/>
            <person name="Lohaus R."/>
            <person name="Toepel M."/>
            <person name="Tonon T."/>
            <person name="Vanneste K."/>
            <person name="Amirebrahimi M."/>
            <person name="Brakel J."/>
            <person name="Bostroem C."/>
            <person name="Chovatia M."/>
            <person name="Grimwood J."/>
            <person name="Jenkins J.W."/>
            <person name="Jueterbock A."/>
            <person name="Mraz A."/>
            <person name="Stam W.T."/>
            <person name="Tice H."/>
            <person name="Bornberg-Bauer E."/>
            <person name="Green P.J."/>
            <person name="Pearson G.A."/>
            <person name="Procaccini G."/>
            <person name="Duarte C.M."/>
            <person name="Schmutz J."/>
            <person name="Reusch T.B.H."/>
            <person name="Van de Peer Y."/>
        </authorList>
    </citation>
    <scope>NUCLEOTIDE SEQUENCE [LARGE SCALE GENOMIC DNA]</scope>
    <source>
        <strain evidence="2">cv. Finnish</strain>
    </source>
</reference>
<comment type="caution">
    <text evidence="1">The sequence shown here is derived from an EMBL/GenBank/DDBJ whole genome shotgun (WGS) entry which is preliminary data.</text>
</comment>
<organism evidence="1 2">
    <name type="scientific">Zostera marina</name>
    <name type="common">Eelgrass</name>
    <dbReference type="NCBI Taxonomy" id="29655"/>
    <lineage>
        <taxon>Eukaryota</taxon>
        <taxon>Viridiplantae</taxon>
        <taxon>Streptophyta</taxon>
        <taxon>Embryophyta</taxon>
        <taxon>Tracheophyta</taxon>
        <taxon>Spermatophyta</taxon>
        <taxon>Magnoliopsida</taxon>
        <taxon>Liliopsida</taxon>
        <taxon>Zosteraceae</taxon>
        <taxon>Zostera</taxon>
    </lineage>
</organism>
<dbReference type="AlphaFoldDB" id="A0A0K9NRZ6"/>
<protein>
    <submittedName>
        <fullName evidence="1">Uncharacterized protein</fullName>
    </submittedName>
</protein>
<dbReference type="EMBL" id="LFYR01001898">
    <property type="protein sequence ID" value="KMZ58750.1"/>
    <property type="molecule type" value="Genomic_DNA"/>
</dbReference>
<accession>A0A0K9NRZ6</accession>
<sequence>MNWFVINTHFNTCRVCGVLKILGGQDFFNKTSLRKLLLSCQSQVTLSESDNETDVASRHIIECDEVNSSQIMPSSLCPRFSMDRNDITQHARSNIFQIIPNIVCNGSSHMIPNPELLNRKRGAPGCAGMAKTSCSILHFC</sequence>
<keyword evidence="2" id="KW-1185">Reference proteome</keyword>
<dbReference type="OrthoDB" id="24893at2759"/>
<evidence type="ECO:0000313" key="2">
    <source>
        <dbReference type="Proteomes" id="UP000036987"/>
    </source>
</evidence>
<gene>
    <name evidence="1" type="ORF">ZOSMA_74G00940</name>
</gene>
<evidence type="ECO:0000313" key="1">
    <source>
        <dbReference type="EMBL" id="KMZ58750.1"/>
    </source>
</evidence>
<dbReference type="Proteomes" id="UP000036987">
    <property type="component" value="Unassembled WGS sequence"/>
</dbReference>